<sequence>MMMNPLLITRLLTALFLLAITAAPLRAQDAAEGFLPGFEDVPVQSGLIVDEEGTVVFDSPSGRIVEVYATGPLAPESVLEFYGATLPEMGWQPVTRQRFQRENEQLSIDFFDDQSNLSVRFTLAPL</sequence>
<feature type="chain" id="PRO_5017544929" evidence="1">
    <location>
        <begin position="28"/>
        <end position="126"/>
    </location>
</feature>
<evidence type="ECO:0000256" key="1">
    <source>
        <dbReference type="SAM" id="SignalP"/>
    </source>
</evidence>
<keyword evidence="3" id="KW-1185">Reference proteome</keyword>
<protein>
    <submittedName>
        <fullName evidence="2">Uncharacterized protein</fullName>
    </submittedName>
</protein>
<keyword evidence="1" id="KW-0732">Signal</keyword>
<accession>A0A3D9HB47</accession>
<dbReference type="OrthoDB" id="14876at2"/>
<feature type="signal peptide" evidence="1">
    <location>
        <begin position="1"/>
        <end position="27"/>
    </location>
</feature>
<evidence type="ECO:0000313" key="3">
    <source>
        <dbReference type="Proteomes" id="UP000256845"/>
    </source>
</evidence>
<gene>
    <name evidence="2" type="ORF">DFP90_110136</name>
</gene>
<dbReference type="AlphaFoldDB" id="A0A3D9HB47"/>
<comment type="caution">
    <text evidence="2">The sequence shown here is derived from an EMBL/GenBank/DDBJ whole genome shotgun (WGS) entry which is preliminary data.</text>
</comment>
<evidence type="ECO:0000313" key="2">
    <source>
        <dbReference type="EMBL" id="RED46226.1"/>
    </source>
</evidence>
<name>A0A3D9HB47_9PROT</name>
<organism evidence="2 3">
    <name type="scientific">Aestuariispira insulae</name>
    <dbReference type="NCBI Taxonomy" id="1461337"/>
    <lineage>
        <taxon>Bacteria</taxon>
        <taxon>Pseudomonadati</taxon>
        <taxon>Pseudomonadota</taxon>
        <taxon>Alphaproteobacteria</taxon>
        <taxon>Rhodospirillales</taxon>
        <taxon>Kiloniellaceae</taxon>
        <taxon>Aestuariispira</taxon>
    </lineage>
</organism>
<proteinExistence type="predicted"/>
<dbReference type="Proteomes" id="UP000256845">
    <property type="component" value="Unassembled WGS sequence"/>
</dbReference>
<dbReference type="EMBL" id="QRDW01000010">
    <property type="protein sequence ID" value="RED46226.1"/>
    <property type="molecule type" value="Genomic_DNA"/>
</dbReference>
<reference evidence="2 3" key="1">
    <citation type="submission" date="2018-07" db="EMBL/GenBank/DDBJ databases">
        <title>Genomic Encyclopedia of Type Strains, Phase III (KMG-III): the genomes of soil and plant-associated and newly described type strains.</title>
        <authorList>
            <person name="Whitman W."/>
        </authorList>
    </citation>
    <scope>NUCLEOTIDE SEQUENCE [LARGE SCALE GENOMIC DNA]</scope>
    <source>
        <strain evidence="2 3">CECT 8488</strain>
    </source>
</reference>
<dbReference type="RefSeq" id="WP_147301061.1">
    <property type="nucleotide sequence ID" value="NZ_QRDW01000010.1"/>
</dbReference>